<feature type="chain" id="PRO_5023830475" evidence="1">
    <location>
        <begin position="23"/>
        <end position="68"/>
    </location>
</feature>
<evidence type="ECO:0000256" key="1">
    <source>
        <dbReference type="SAM" id="SignalP"/>
    </source>
</evidence>
<feature type="signal peptide" evidence="1">
    <location>
        <begin position="1"/>
        <end position="22"/>
    </location>
</feature>
<evidence type="ECO:0000313" key="2">
    <source>
        <dbReference type="EMBL" id="QFG71780.1"/>
    </source>
</evidence>
<name>A0A5J6VFM8_THOON</name>
<accession>A0A5J6VFM8</accession>
<reference evidence="2" key="1">
    <citation type="submission" date="2019-03" db="EMBL/GenBank/DDBJ databases">
        <authorList>
            <person name="Vassilevski A.A."/>
            <person name="Oparin P.B."/>
            <person name="Grishin E.V."/>
        </authorList>
    </citation>
    <scope>NUCLEOTIDE SEQUENCE</scope>
    <source>
        <tissue evidence="2">Venom gland</tissue>
    </source>
</reference>
<protein>
    <submittedName>
        <fullName evidence="2">PT6</fullName>
    </submittedName>
</protein>
<keyword evidence="1" id="KW-0732">Signal</keyword>
<dbReference type="AlphaFoldDB" id="A0A5J6VFM8"/>
<proteinExistence type="evidence at transcript level"/>
<dbReference type="EMBL" id="MK636675">
    <property type="protein sequence ID" value="QFG71780.1"/>
    <property type="molecule type" value="mRNA"/>
</dbReference>
<sequence>MKLSFFLLFGVAAILVLSTVEASNEEELNNEEAPQERGYCATKGIKCNDIHCCSGLKCDSKRKVCVKG</sequence>
<organism evidence="2">
    <name type="scientific">Thomisus onustus</name>
    <name type="common">Pink crab spider</name>
    <dbReference type="NCBI Taxonomy" id="1872008"/>
    <lineage>
        <taxon>Eukaryota</taxon>
        <taxon>Metazoa</taxon>
        <taxon>Ecdysozoa</taxon>
        <taxon>Arthropoda</taxon>
        <taxon>Chelicerata</taxon>
        <taxon>Arachnida</taxon>
        <taxon>Araneae</taxon>
        <taxon>Araneomorphae</taxon>
        <taxon>Entelegynae</taxon>
        <taxon>Dionycha</taxon>
        <taxon>Thomisidae</taxon>
        <taxon>Thomisus</taxon>
    </lineage>
</organism>